<gene>
    <name evidence="1" type="ORF">SCALOS_LOCUS9313</name>
</gene>
<feature type="non-terminal residue" evidence="1">
    <location>
        <position position="144"/>
    </location>
</feature>
<accession>A0ACA9NV03</accession>
<dbReference type="EMBL" id="CAJVPM010028274">
    <property type="protein sequence ID" value="CAG8669216.1"/>
    <property type="molecule type" value="Genomic_DNA"/>
</dbReference>
<keyword evidence="2" id="KW-1185">Reference proteome</keyword>
<reference evidence="1" key="1">
    <citation type="submission" date="2021-06" db="EMBL/GenBank/DDBJ databases">
        <authorList>
            <person name="Kallberg Y."/>
            <person name="Tangrot J."/>
            <person name="Rosling A."/>
        </authorList>
    </citation>
    <scope>NUCLEOTIDE SEQUENCE</scope>
    <source>
        <strain evidence="1">AU212A</strain>
    </source>
</reference>
<proteinExistence type="predicted"/>
<dbReference type="Proteomes" id="UP000789860">
    <property type="component" value="Unassembled WGS sequence"/>
</dbReference>
<name>A0ACA9NV03_9GLOM</name>
<evidence type="ECO:0000313" key="2">
    <source>
        <dbReference type="Proteomes" id="UP000789860"/>
    </source>
</evidence>
<evidence type="ECO:0000313" key="1">
    <source>
        <dbReference type="EMBL" id="CAG8669216.1"/>
    </source>
</evidence>
<protein>
    <submittedName>
        <fullName evidence="1">2849_t:CDS:1</fullName>
    </submittedName>
</protein>
<organism evidence="1 2">
    <name type="scientific">Scutellospora calospora</name>
    <dbReference type="NCBI Taxonomy" id="85575"/>
    <lineage>
        <taxon>Eukaryota</taxon>
        <taxon>Fungi</taxon>
        <taxon>Fungi incertae sedis</taxon>
        <taxon>Mucoromycota</taxon>
        <taxon>Glomeromycotina</taxon>
        <taxon>Glomeromycetes</taxon>
        <taxon>Diversisporales</taxon>
        <taxon>Gigasporaceae</taxon>
        <taxon>Scutellospora</taxon>
    </lineage>
</organism>
<sequence>MREKFGYKGQNINFIEFENKEKEYYQQQLQNFSENKANFRDAANEEFRFKLSGKERSGDVHFRNKEPDKYLGDKGSQEEYVVNFKDIQYKHKWFGKKVIRKVGEEVPTSDQENKTLKELRQQAKEAINSALQTEPVISSGELSD</sequence>
<comment type="caution">
    <text evidence="1">The sequence shown here is derived from an EMBL/GenBank/DDBJ whole genome shotgun (WGS) entry which is preliminary data.</text>
</comment>